<dbReference type="InterPro" id="IPR007608">
    <property type="entry name" value="Senescence_reg_S40"/>
</dbReference>
<feature type="region of interest" description="Disordered" evidence="2">
    <location>
        <begin position="1"/>
        <end position="65"/>
    </location>
</feature>
<feature type="non-terminal residue" evidence="3">
    <location>
        <position position="179"/>
    </location>
</feature>
<sequence length="179" mass="18716">MDADRHHRSPPSDRFLDLFSSPPGALPAAGAGDGDELDEDEVLWTGGDFSAPSSPQPAMISPPAAASRTFRRLPEKNFGILAALPEEGKRQQEAVRNPGFLQRNASSVSLASGSPTSLSPSAPRMIPVVPKPKHVDYALSVPAGMIHHQSAPVNVPVAPTGQGRGPMEEPGEDGAGDDE</sequence>
<feature type="compositionally biased region" description="Acidic residues" evidence="2">
    <location>
        <begin position="33"/>
        <end position="42"/>
    </location>
</feature>
<evidence type="ECO:0000256" key="2">
    <source>
        <dbReference type="SAM" id="MobiDB-lite"/>
    </source>
</evidence>
<evidence type="ECO:0000313" key="3">
    <source>
        <dbReference type="EMBL" id="JAT54953.1"/>
    </source>
</evidence>
<proteinExistence type="inferred from homology"/>
<feature type="compositionally biased region" description="Polar residues" evidence="2">
    <location>
        <begin position="106"/>
        <end position="120"/>
    </location>
</feature>
<dbReference type="AlphaFoldDB" id="A0A1D1YJZ9"/>
<reference evidence="3" key="1">
    <citation type="submission" date="2015-07" db="EMBL/GenBank/DDBJ databases">
        <title>Transcriptome Assembly of Anthurium amnicola.</title>
        <authorList>
            <person name="Suzuki J."/>
        </authorList>
    </citation>
    <scope>NUCLEOTIDE SEQUENCE</scope>
</reference>
<protein>
    <submittedName>
        <fullName evidence="3">Uncharacterized protein</fullName>
    </submittedName>
</protein>
<comment type="similarity">
    <text evidence="1">Belongs to the senescence regulator S40 family.</text>
</comment>
<feature type="compositionally biased region" description="Acidic residues" evidence="2">
    <location>
        <begin position="169"/>
        <end position="179"/>
    </location>
</feature>
<dbReference type="GO" id="GO:0010150">
    <property type="term" value="P:leaf senescence"/>
    <property type="evidence" value="ECO:0007669"/>
    <property type="project" value="UniProtKB-ARBA"/>
</dbReference>
<accession>A0A1D1YJZ9</accession>
<feature type="region of interest" description="Disordered" evidence="2">
    <location>
        <begin position="150"/>
        <end position="179"/>
    </location>
</feature>
<evidence type="ECO:0000256" key="1">
    <source>
        <dbReference type="ARBA" id="ARBA00034773"/>
    </source>
</evidence>
<feature type="region of interest" description="Disordered" evidence="2">
    <location>
        <begin position="106"/>
        <end position="125"/>
    </location>
</feature>
<name>A0A1D1YJZ9_9ARAE</name>
<dbReference type="Pfam" id="PF04520">
    <property type="entry name" value="Senescence_reg"/>
    <property type="match status" value="1"/>
</dbReference>
<organism evidence="3">
    <name type="scientific">Anthurium amnicola</name>
    <dbReference type="NCBI Taxonomy" id="1678845"/>
    <lineage>
        <taxon>Eukaryota</taxon>
        <taxon>Viridiplantae</taxon>
        <taxon>Streptophyta</taxon>
        <taxon>Embryophyta</taxon>
        <taxon>Tracheophyta</taxon>
        <taxon>Spermatophyta</taxon>
        <taxon>Magnoliopsida</taxon>
        <taxon>Liliopsida</taxon>
        <taxon>Araceae</taxon>
        <taxon>Pothoideae</taxon>
        <taxon>Potheae</taxon>
        <taxon>Anthurium</taxon>
    </lineage>
</organism>
<gene>
    <name evidence="3" type="ORF">g.18392</name>
</gene>
<dbReference type="EMBL" id="GDJX01012983">
    <property type="protein sequence ID" value="JAT54953.1"/>
    <property type="molecule type" value="Transcribed_RNA"/>
</dbReference>